<keyword evidence="3" id="KW-1185">Reference proteome</keyword>
<evidence type="ECO:0000256" key="1">
    <source>
        <dbReference type="SAM" id="Phobius"/>
    </source>
</evidence>
<feature type="transmembrane region" description="Helical" evidence="1">
    <location>
        <begin position="6"/>
        <end position="30"/>
    </location>
</feature>
<evidence type="ECO:0000313" key="3">
    <source>
        <dbReference type="Proteomes" id="UP001524587"/>
    </source>
</evidence>
<keyword evidence="1" id="KW-0472">Membrane</keyword>
<organism evidence="2 3">
    <name type="scientific">Endosaccharibacter trunci</name>
    <dbReference type="NCBI Taxonomy" id="2812733"/>
    <lineage>
        <taxon>Bacteria</taxon>
        <taxon>Pseudomonadati</taxon>
        <taxon>Pseudomonadota</taxon>
        <taxon>Alphaproteobacteria</taxon>
        <taxon>Acetobacterales</taxon>
        <taxon>Acetobacteraceae</taxon>
        <taxon>Endosaccharibacter</taxon>
    </lineage>
</organism>
<sequence>MQGQKALLGLVIVMGVLILAGTVGLVGVVVHRLSAPHKAAASTLLPVPGAPEGARVTLDEPAGTQIRTVTRQTDTLLAITLTGGGPDRVLVWDLAANRRLVELSLSP</sequence>
<comment type="caution">
    <text evidence="2">The sequence shown here is derived from an EMBL/GenBank/DDBJ whole genome shotgun (WGS) entry which is preliminary data.</text>
</comment>
<evidence type="ECO:0000313" key="2">
    <source>
        <dbReference type="EMBL" id="MCQ8278860.1"/>
    </source>
</evidence>
<dbReference type="Proteomes" id="UP001524587">
    <property type="component" value="Unassembled WGS sequence"/>
</dbReference>
<keyword evidence="1" id="KW-0812">Transmembrane</keyword>
<accession>A0ABT1W7J8</accession>
<gene>
    <name evidence="2" type="ORF">NFI95_10390</name>
</gene>
<protein>
    <submittedName>
        <fullName evidence="2">DUF6476 family protein</fullName>
    </submittedName>
</protein>
<proteinExistence type="predicted"/>
<dbReference type="EMBL" id="JAMSKV010000008">
    <property type="protein sequence ID" value="MCQ8278860.1"/>
    <property type="molecule type" value="Genomic_DNA"/>
</dbReference>
<reference evidence="2 3" key="1">
    <citation type="submission" date="2022-06" db="EMBL/GenBank/DDBJ databases">
        <title>Endosaccharibacter gen. nov., sp. nov., endophytic bacteria isolated from sugarcane.</title>
        <authorList>
            <person name="Pitiwittayakul N."/>
            <person name="Yukphan P."/>
            <person name="Charoenyingcharoen P."/>
            <person name="Tanasupawat S."/>
        </authorList>
    </citation>
    <scope>NUCLEOTIDE SEQUENCE [LARGE SCALE GENOMIC DNA]</scope>
    <source>
        <strain evidence="2 3">KSS8</strain>
    </source>
</reference>
<dbReference type="RefSeq" id="WP_422864340.1">
    <property type="nucleotide sequence ID" value="NZ_JAMSKV010000008.1"/>
</dbReference>
<keyword evidence="1" id="KW-1133">Transmembrane helix</keyword>
<name>A0ABT1W7J8_9PROT</name>